<dbReference type="SMART" id="SM00558">
    <property type="entry name" value="JmjC"/>
    <property type="match status" value="1"/>
</dbReference>
<dbReference type="Pfam" id="PF02373">
    <property type="entry name" value="JmjC"/>
    <property type="match status" value="1"/>
</dbReference>
<feature type="region of interest" description="Disordered" evidence="14">
    <location>
        <begin position="461"/>
        <end position="668"/>
    </location>
</feature>
<evidence type="ECO:0000256" key="9">
    <source>
        <dbReference type="ARBA" id="ARBA00023004"/>
    </source>
</evidence>
<evidence type="ECO:0000313" key="16">
    <source>
        <dbReference type="EMBL" id="RXN11379.1"/>
    </source>
</evidence>
<evidence type="ECO:0000256" key="1">
    <source>
        <dbReference type="ARBA" id="ARBA00001954"/>
    </source>
</evidence>
<dbReference type="InterPro" id="IPR003347">
    <property type="entry name" value="JmjC_dom"/>
</dbReference>
<dbReference type="Pfam" id="PF22988">
    <property type="entry name" value="PWWP_KDM3B"/>
    <property type="match status" value="1"/>
</dbReference>
<evidence type="ECO:0000256" key="6">
    <source>
        <dbReference type="ARBA" id="ARBA00022853"/>
    </source>
</evidence>
<dbReference type="InterPro" id="IPR054503">
    <property type="entry name" value="KDM3AB_Tudor"/>
</dbReference>
<dbReference type="GO" id="GO:0051213">
    <property type="term" value="F:dioxygenase activity"/>
    <property type="evidence" value="ECO:0007669"/>
    <property type="project" value="UniProtKB-KW"/>
</dbReference>
<sequence>MAVELVGKRCLCASGGESLEPAGISRWSWRAGVIRATVDSPALTVCVHWDGEQSTERKWRRLREECEVVLLEQELVWAAKRTGTNGSSSGQEKRRLQPALRFWPLIGQSCVGGWTVVEFISDRQLEFYTEKEELQPFEDEVDGGNPAVRDDPTLQEQVQAWLKQNQFQNILQQGACSLKGLRVKVFRQESKTQWLSGVITHHDQSNRSVAVMTDQGTGSISNNTTTNDQVCSSRPVQQQSEMSAQNCSMEEDDKEGTRVEKRSDEGRDSSKSKNSNGERKRRKEDEEKDDKHKNRCGLKRLKAGSVSDLSENSDSENSSCRVQDSSLDSGSKRQLKQRYTSKRPSDCEVHPSHRGGEPSPNQLGESETQKMGKTSPSDSPSASCNGAFRNTDAPESGALASGGKSEEKSDGVMTEVEDRSEGASREDSEAVSALLASQESEQLVSIEATCVLLHASPVECEGAEGEHEMSTNDPEVRGSEFTHAEPRGSEFNQSEVRRSEIHSEASSDTAVLVEEEPRGAPPRSPITPCNKNEDVDCKQTRSPAVNAEYGPVTSSEATHKPSVHNSPCSSPEIISKPQTVARQKQSAETGLLKDGPPLAKSMERTLSSLKMAPNPKVTCSTTPVLIQTLSPTPNRSRTPTHTPPRTPNRTPTPDKSTKSPFVVDRKEPFTIYRDPALVRTELESHPTYIQPPHTPPNPKHHLKTPSPSSSSPSLTPSSSHSKLLSPSPHPAHLSPIPLHSQPPLCSLSTPHSTIPHPHLLPSLLPALSPSATLLSGHPRMGALGLPHHPLALSGNPSLLSQTSGAASLAPLGLYPLLWPPFTNGAHSYPGLGLQASKWTHPDGAGISDSSVRSNTPSPWISQPTPVTNADGQGLQPPLPIRPSSADPQRVSRTTQHCTSTSKTTEELDRRAVTESTLIHTHLKSEQERLRTAAGKNGQTYCPVALESSPNRTKQPIVVYDLTGERPNRYQEENRRILQESSEVAPFTAKLGSDREPRYPRNLTSAISSKEREREMDRDRDGDRDVHAFRHTLPPRPQSAHPTPTLTPSSYYASLSNSVENKPPQRRVPASKELYERLSASNTVAPVLTSSSSQVSMRARPPPLVKRHHEKEEGLLGKITEQLAHKASSLEAVEVAAVERRGPGSSLISVSSSSRNVPLLHRAPIFHPPAPAIMVSKDTGHARLSPPTLTPIQPMSLPGKGQKQQRPPTLLPELKHVALDGKRLVPEKAAMPLQAYDTQWGGVMYGREKLGGGHTTNGEREKECAFNTSSSECLRLASGTSSPVPTAKQGLLTNETPTLAVTNQSQSGQNNYHKLKKAWLTRHSEQDRGSTGSQIEDGSKAAVILTSTSTSVPIKQEVNGLVDNGEDKDPSLDSRKSKILNKKTVQESRKSSLEDRKSNNTAFNSEDKKSVMANEKPVTVGKKSSLEDVKPVLDRNGKLEGKESFVEDKKSIEKRSTPVHMKPEREKRDGIPRSVLKDWRKVRKLKQTGEAFLQDDSCAEIGPNVQKCRECRLDRSRKNQEPAISPVFCRFYYFRRLSYSKNGVIRVDGFSVSEQTDEEAVTVWTGTSEDEEDKKRRKMDLETSKSVLALIGDKFCQLVKTEDTAFTWVKKDTQIMWKRAVRGVREMCDACEATLFNMHWACHKCGFVVCMDCYKAREKKKAKDKELYAWVRCVKNQPHDLKNLMPTQIVPETEKQKSVHSLREKFGIPSHCSCTDSKTHNPSTATTNGLSPLSDRDQSDLKSRQIPDQQKNSHVTVKAHTEKREKAGYDGMEAHSRKSTSPEQGSTLRDLLTSTAGKLRLGATGGAFAPVYNLSEQVAQNTRMPNILDDIIASVVENKIPATKMARVGLNQDSLPEGEVGQRPEGVKLEESPLADPHNVVPHDWLGNHRLLWLKDHRHQGNQRLFKENWTQEQPVLVSGLHKSLNASLWKPEHFSREFSSLHSDLYNCRDGSVTNSKVKEFWDGFEDVSKRPKSDKGDSVVYRLKDWPSGEEFLALMPARYHDVMKSLPIPEYTDPEAHLNLASHLPSFFIRPDLGPRLCCAHGVTTCPEQDFGTSNLHVEISDTMSILVYAGVAKGNGAPSKAGVLKLLEGEVLDESVKKRLKDPNETPGALWHIYMSKDLQKIQEFLQKVAAEQQAEADPEADSDSEWDGDADPLREGGWYLSPRLRQRLQDEYGVESRTLLQFHGDAVIIPAGALHQVMNLHSCIQVNVDFVSPEHAHNSYYLTQELRPLKDQVNYEDKLQVKNIFYHSVKDAIATLRNHLKEKITDDVKQEES</sequence>
<feature type="compositionally biased region" description="Basic and acidic residues" evidence="14">
    <location>
        <begin position="464"/>
        <end position="488"/>
    </location>
</feature>
<feature type="compositionally biased region" description="Polar residues" evidence="14">
    <location>
        <begin position="320"/>
        <end position="329"/>
    </location>
</feature>
<protein>
    <submittedName>
        <fullName evidence="16">Putative domain-containing histone demethylation 2C isoform X2</fullName>
    </submittedName>
</protein>
<feature type="compositionally biased region" description="Basic and acidic residues" evidence="14">
    <location>
        <begin position="1364"/>
        <end position="1375"/>
    </location>
</feature>
<feature type="compositionally biased region" description="Basic and acidic residues" evidence="14">
    <location>
        <begin position="1383"/>
        <end position="1397"/>
    </location>
</feature>
<dbReference type="InterPro" id="IPR054504">
    <property type="entry name" value="PWWP_KDM3B"/>
</dbReference>
<dbReference type="GO" id="GO:0032454">
    <property type="term" value="F:histone H3K9 demethylase activity"/>
    <property type="evidence" value="ECO:0007669"/>
    <property type="project" value="InterPro"/>
</dbReference>
<feature type="compositionally biased region" description="Polar residues" evidence="14">
    <location>
        <begin position="1039"/>
        <end position="1059"/>
    </location>
</feature>
<feature type="compositionally biased region" description="Polar residues" evidence="14">
    <location>
        <begin position="359"/>
        <end position="384"/>
    </location>
</feature>
<feature type="compositionally biased region" description="Basic and acidic residues" evidence="14">
    <location>
        <begin position="283"/>
        <end position="292"/>
    </location>
</feature>
<keyword evidence="5" id="KW-0862">Zinc</keyword>
<dbReference type="PANTHER" id="PTHR12549">
    <property type="entry name" value="JMJC DOMAIN-CONTAINING HISTONE DEMETHYLATION PROTEIN"/>
    <property type="match status" value="1"/>
</dbReference>
<feature type="compositionally biased region" description="Polar residues" evidence="14">
    <location>
        <begin position="1712"/>
        <end position="1730"/>
    </location>
</feature>
<feature type="compositionally biased region" description="Basic and acidic residues" evidence="14">
    <location>
        <begin position="495"/>
        <end position="505"/>
    </location>
</feature>
<dbReference type="EMBL" id="QBIY01013148">
    <property type="protein sequence ID" value="RXN11379.1"/>
    <property type="molecule type" value="Genomic_DNA"/>
</dbReference>
<keyword evidence="6" id="KW-0156">Chromatin regulator</keyword>
<evidence type="ECO:0000256" key="13">
    <source>
        <dbReference type="ARBA" id="ARBA00037987"/>
    </source>
</evidence>
<comment type="caution">
    <text evidence="16">The sequence shown here is derived from an EMBL/GenBank/DDBJ whole genome shotgun (WGS) entry which is preliminary data.</text>
</comment>
<dbReference type="GO" id="GO:0006357">
    <property type="term" value="P:regulation of transcription by RNA polymerase II"/>
    <property type="evidence" value="ECO:0007669"/>
    <property type="project" value="TreeGrafter"/>
</dbReference>
<organism evidence="16 17">
    <name type="scientific">Labeo rohita</name>
    <name type="common">Indian major carp</name>
    <name type="synonym">Cyprinus rohita</name>
    <dbReference type="NCBI Taxonomy" id="84645"/>
    <lineage>
        <taxon>Eukaryota</taxon>
        <taxon>Metazoa</taxon>
        <taxon>Chordata</taxon>
        <taxon>Craniata</taxon>
        <taxon>Vertebrata</taxon>
        <taxon>Euteleostomi</taxon>
        <taxon>Actinopterygii</taxon>
        <taxon>Neopterygii</taxon>
        <taxon>Teleostei</taxon>
        <taxon>Ostariophysi</taxon>
        <taxon>Cypriniformes</taxon>
        <taxon>Cyprinidae</taxon>
        <taxon>Labeoninae</taxon>
        <taxon>Labeonini</taxon>
        <taxon>Labeo</taxon>
    </lineage>
</organism>
<feature type="compositionally biased region" description="Basic and acidic residues" evidence="14">
    <location>
        <begin position="343"/>
        <end position="356"/>
    </location>
</feature>
<keyword evidence="8" id="KW-0560">Oxidoreductase</keyword>
<evidence type="ECO:0000259" key="15">
    <source>
        <dbReference type="PROSITE" id="PS51184"/>
    </source>
</evidence>
<feature type="compositionally biased region" description="Basic and acidic residues" evidence="14">
    <location>
        <begin position="1733"/>
        <end position="1744"/>
    </location>
</feature>
<feature type="compositionally biased region" description="Polar residues" evidence="14">
    <location>
        <begin position="1084"/>
        <end position="1095"/>
    </location>
</feature>
<evidence type="ECO:0000256" key="3">
    <source>
        <dbReference type="ARBA" id="ARBA00022723"/>
    </source>
</evidence>
<feature type="domain" description="JmjC" evidence="15">
    <location>
        <begin position="2015"/>
        <end position="2231"/>
    </location>
</feature>
<evidence type="ECO:0000256" key="10">
    <source>
        <dbReference type="ARBA" id="ARBA00023015"/>
    </source>
</evidence>
<feature type="region of interest" description="Disordered" evidence="14">
    <location>
        <begin position="214"/>
        <end position="440"/>
    </location>
</feature>
<keyword evidence="9" id="KW-0408">Iron</keyword>
<feature type="compositionally biased region" description="Polar residues" evidence="14">
    <location>
        <begin position="228"/>
        <end position="248"/>
    </location>
</feature>
<evidence type="ECO:0000256" key="5">
    <source>
        <dbReference type="ARBA" id="ARBA00022833"/>
    </source>
</evidence>
<evidence type="ECO:0000256" key="8">
    <source>
        <dbReference type="ARBA" id="ARBA00023002"/>
    </source>
</evidence>
<comment type="subcellular location">
    <subcellularLocation>
        <location evidence="2">Nucleus</location>
    </subcellularLocation>
</comment>
<feature type="compositionally biased region" description="Polar residues" evidence="14">
    <location>
        <begin position="576"/>
        <end position="588"/>
    </location>
</feature>
<dbReference type="GO" id="GO:0031490">
    <property type="term" value="F:chromatin DNA binding"/>
    <property type="evidence" value="ECO:0007669"/>
    <property type="project" value="TreeGrafter"/>
</dbReference>
<name>A0A498LSI5_LABRO</name>
<keyword evidence="4" id="KW-0863">Zinc-finger</keyword>
<dbReference type="GO" id="GO:0003712">
    <property type="term" value="F:transcription coregulator activity"/>
    <property type="evidence" value="ECO:0007669"/>
    <property type="project" value="TreeGrafter"/>
</dbReference>
<feature type="region of interest" description="Disordered" evidence="14">
    <location>
        <begin position="2133"/>
        <end position="2157"/>
    </location>
</feature>
<keyword evidence="3" id="KW-0479">Metal-binding</keyword>
<feature type="region of interest" description="Disordered" evidence="14">
    <location>
        <begin position="842"/>
        <end position="909"/>
    </location>
</feature>
<keyword evidence="10" id="KW-0805">Transcription regulation</keyword>
<evidence type="ECO:0000313" key="17">
    <source>
        <dbReference type="Proteomes" id="UP000290572"/>
    </source>
</evidence>
<feature type="compositionally biased region" description="Basic residues" evidence="14">
    <location>
        <begin position="293"/>
        <end position="302"/>
    </location>
</feature>
<feature type="compositionally biased region" description="Acidic residues" evidence="14">
    <location>
        <begin position="2138"/>
        <end position="2154"/>
    </location>
</feature>
<evidence type="ECO:0000256" key="7">
    <source>
        <dbReference type="ARBA" id="ARBA00022964"/>
    </source>
</evidence>
<feature type="region of interest" description="Disordered" evidence="14">
    <location>
        <begin position="1084"/>
        <end position="1103"/>
    </location>
</feature>
<dbReference type="PANTHER" id="PTHR12549:SF6">
    <property type="entry name" value="JMJC DOMAIN-CONTAINING HISTONE DEMETHYLATION PROTEIN 2C-RELATED"/>
    <property type="match status" value="1"/>
</dbReference>
<feature type="compositionally biased region" description="Polar residues" evidence="14">
    <location>
        <begin position="1745"/>
        <end position="1754"/>
    </location>
</feature>
<feature type="compositionally biased region" description="Basic and acidic residues" evidence="14">
    <location>
        <begin position="1008"/>
        <end position="1027"/>
    </location>
</feature>
<feature type="compositionally biased region" description="Basic and acidic residues" evidence="14">
    <location>
        <begin position="404"/>
        <end position="428"/>
    </location>
</feature>
<dbReference type="SUPFAM" id="SSF51197">
    <property type="entry name" value="Clavaminate synthase-like"/>
    <property type="match status" value="1"/>
</dbReference>
<keyword evidence="7" id="KW-0223">Dioxygenase</keyword>
<feature type="region of interest" description="Disordered" evidence="14">
    <location>
        <begin position="1355"/>
        <end position="1422"/>
    </location>
</feature>
<comment type="similarity">
    <text evidence="13">Belongs to the JHDM2 histone demethylase family.</text>
</comment>
<feature type="region of interest" description="Disordered" evidence="14">
    <location>
        <begin position="686"/>
        <end position="737"/>
    </location>
</feature>
<dbReference type="Pfam" id="PF22989">
    <property type="entry name" value="DUF7030"/>
    <property type="match status" value="1"/>
</dbReference>
<feature type="region of interest" description="Disordered" evidence="14">
    <location>
        <begin position="1712"/>
        <end position="1786"/>
    </location>
</feature>
<gene>
    <name evidence="16" type="ORF">ROHU_037300</name>
</gene>
<evidence type="ECO:0000256" key="12">
    <source>
        <dbReference type="ARBA" id="ARBA00023242"/>
    </source>
</evidence>
<proteinExistence type="inferred from homology"/>
<evidence type="ECO:0000256" key="11">
    <source>
        <dbReference type="ARBA" id="ARBA00023163"/>
    </source>
</evidence>
<dbReference type="GO" id="GO:0008270">
    <property type="term" value="F:zinc ion binding"/>
    <property type="evidence" value="ECO:0007669"/>
    <property type="project" value="UniProtKB-KW"/>
</dbReference>
<feature type="compositionally biased region" description="Low complexity" evidence="14">
    <location>
        <begin position="305"/>
        <end position="319"/>
    </location>
</feature>
<dbReference type="Pfam" id="PF22987">
    <property type="entry name" value="Tudor_KDM3B"/>
    <property type="match status" value="1"/>
</dbReference>
<keyword evidence="17" id="KW-1185">Reference proteome</keyword>
<feature type="compositionally biased region" description="Polar residues" evidence="14">
    <location>
        <begin position="617"/>
        <end position="627"/>
    </location>
</feature>
<accession>A0A498LSI5</accession>
<feature type="compositionally biased region" description="Polar residues" evidence="14">
    <location>
        <begin position="847"/>
        <end position="870"/>
    </location>
</feature>
<dbReference type="Proteomes" id="UP000290572">
    <property type="component" value="Unassembled WGS sequence"/>
</dbReference>
<evidence type="ECO:0000256" key="4">
    <source>
        <dbReference type="ARBA" id="ARBA00022771"/>
    </source>
</evidence>
<comment type="cofactor">
    <cofactor evidence="1">
        <name>Fe(2+)</name>
        <dbReference type="ChEBI" id="CHEBI:29033"/>
    </cofactor>
</comment>
<dbReference type="GO" id="GO:0000118">
    <property type="term" value="C:histone deacetylase complex"/>
    <property type="evidence" value="ECO:0007669"/>
    <property type="project" value="TreeGrafter"/>
</dbReference>
<keyword evidence="11" id="KW-0804">Transcription</keyword>
<feature type="compositionally biased region" description="Low complexity" evidence="14">
    <location>
        <begin position="628"/>
        <end position="640"/>
    </location>
</feature>
<dbReference type="InterPro" id="IPR054294">
    <property type="entry name" value="DUF7030"/>
</dbReference>
<reference evidence="16 17" key="1">
    <citation type="submission" date="2018-03" db="EMBL/GenBank/DDBJ databases">
        <title>Draft genome sequence of Rohu Carp (Labeo rohita).</title>
        <authorList>
            <person name="Das P."/>
            <person name="Kushwaha B."/>
            <person name="Joshi C.G."/>
            <person name="Kumar D."/>
            <person name="Nagpure N.S."/>
            <person name="Sahoo L."/>
            <person name="Das S.P."/>
            <person name="Bit A."/>
            <person name="Patnaik S."/>
            <person name="Meher P.K."/>
            <person name="Jayasankar P."/>
            <person name="Koringa P.G."/>
            <person name="Patel N.V."/>
            <person name="Hinsu A.T."/>
            <person name="Kumar R."/>
            <person name="Pandey M."/>
            <person name="Agarwal S."/>
            <person name="Srivastava S."/>
            <person name="Singh M."/>
            <person name="Iquebal M.A."/>
            <person name="Jaiswal S."/>
            <person name="Angadi U.B."/>
            <person name="Kumar N."/>
            <person name="Raza M."/>
            <person name="Shah T.M."/>
            <person name="Rai A."/>
            <person name="Jena J.K."/>
        </authorList>
    </citation>
    <scope>NUCLEOTIDE SEQUENCE [LARGE SCALE GENOMIC DNA]</scope>
    <source>
        <strain evidence="16">DASCIFA01</strain>
        <tissue evidence="16">Testis</tissue>
    </source>
</reference>
<dbReference type="InterPro" id="IPR045109">
    <property type="entry name" value="LSDs-like"/>
</dbReference>
<dbReference type="PROSITE" id="PS51184">
    <property type="entry name" value="JMJC"/>
    <property type="match status" value="1"/>
</dbReference>
<feature type="compositionally biased region" description="Low complexity" evidence="14">
    <location>
        <begin position="893"/>
        <end position="902"/>
    </location>
</feature>
<feature type="region of interest" description="Disordered" evidence="14">
    <location>
        <begin position="978"/>
        <end position="1068"/>
    </location>
</feature>
<dbReference type="Gene3D" id="2.60.120.650">
    <property type="entry name" value="Cupin"/>
    <property type="match status" value="1"/>
</dbReference>
<dbReference type="STRING" id="84645.A0A498LSI5"/>
<feature type="compositionally biased region" description="Low complexity" evidence="14">
    <location>
        <begin position="704"/>
        <end position="737"/>
    </location>
</feature>
<keyword evidence="12" id="KW-0539">Nucleus</keyword>
<evidence type="ECO:0000256" key="2">
    <source>
        <dbReference type="ARBA" id="ARBA00004123"/>
    </source>
</evidence>
<feature type="compositionally biased region" description="Basic and acidic residues" evidence="14">
    <location>
        <begin position="1758"/>
        <end position="1775"/>
    </location>
</feature>
<evidence type="ECO:0000256" key="14">
    <source>
        <dbReference type="SAM" id="MobiDB-lite"/>
    </source>
</evidence>
<feature type="compositionally biased region" description="Basic and acidic residues" evidence="14">
    <location>
        <begin position="255"/>
        <end position="271"/>
    </location>
</feature>
<dbReference type="GO" id="GO:0000785">
    <property type="term" value="C:chromatin"/>
    <property type="evidence" value="ECO:0007669"/>
    <property type="project" value="TreeGrafter"/>
</dbReference>